<dbReference type="EMBL" id="UZAH01025836">
    <property type="protein sequence ID" value="VDO71345.1"/>
    <property type="molecule type" value="Genomic_DNA"/>
</dbReference>
<reference evidence="4" key="2">
    <citation type="submission" date="2019-09" db="UniProtKB">
        <authorList>
            <consortium name="WormBaseParasite"/>
        </authorList>
    </citation>
    <scope>IDENTIFICATION</scope>
</reference>
<feature type="compositionally biased region" description="Basic and acidic residues" evidence="1">
    <location>
        <begin position="42"/>
        <end position="77"/>
    </location>
</feature>
<accession>A0A3P8BEL5</accession>
<evidence type="ECO:0000256" key="1">
    <source>
        <dbReference type="SAM" id="MobiDB-lite"/>
    </source>
</evidence>
<feature type="region of interest" description="Disordered" evidence="1">
    <location>
        <begin position="23"/>
        <end position="77"/>
    </location>
</feature>
<evidence type="ECO:0000313" key="4">
    <source>
        <dbReference type="WBParaSite" id="HPBE_0000721101-mRNA-1"/>
    </source>
</evidence>
<evidence type="ECO:0000313" key="3">
    <source>
        <dbReference type="Proteomes" id="UP000050761"/>
    </source>
</evidence>
<dbReference type="Proteomes" id="UP000050761">
    <property type="component" value="Unassembled WGS sequence"/>
</dbReference>
<evidence type="ECO:0000313" key="2">
    <source>
        <dbReference type="EMBL" id="VDO71345.1"/>
    </source>
</evidence>
<keyword evidence="3" id="KW-1185">Reference proteome</keyword>
<reference evidence="2 3" key="1">
    <citation type="submission" date="2018-11" db="EMBL/GenBank/DDBJ databases">
        <authorList>
            <consortium name="Pathogen Informatics"/>
        </authorList>
    </citation>
    <scope>NUCLEOTIDE SEQUENCE [LARGE SCALE GENOMIC DNA]</scope>
</reference>
<protein>
    <submittedName>
        <fullName evidence="4">Secreted protein</fullName>
    </submittedName>
</protein>
<accession>A0A183FJK2</accession>
<proteinExistence type="predicted"/>
<gene>
    <name evidence="2" type="ORF">HPBE_LOCUS7212</name>
</gene>
<feature type="compositionally biased region" description="Basic and acidic residues" evidence="1">
    <location>
        <begin position="23"/>
        <end position="35"/>
    </location>
</feature>
<dbReference type="AlphaFoldDB" id="A0A183FJK2"/>
<organism evidence="3 4">
    <name type="scientific">Heligmosomoides polygyrus</name>
    <name type="common">Parasitic roundworm</name>
    <dbReference type="NCBI Taxonomy" id="6339"/>
    <lineage>
        <taxon>Eukaryota</taxon>
        <taxon>Metazoa</taxon>
        <taxon>Ecdysozoa</taxon>
        <taxon>Nematoda</taxon>
        <taxon>Chromadorea</taxon>
        <taxon>Rhabditida</taxon>
        <taxon>Rhabditina</taxon>
        <taxon>Rhabditomorpha</taxon>
        <taxon>Strongyloidea</taxon>
        <taxon>Heligmosomidae</taxon>
        <taxon>Heligmosomoides</taxon>
    </lineage>
</organism>
<name>A0A183FJK2_HELPZ</name>
<dbReference type="WBParaSite" id="HPBE_0000721101-mRNA-1">
    <property type="protein sequence ID" value="HPBE_0000721101-mRNA-1"/>
    <property type="gene ID" value="HPBE_0000721101"/>
</dbReference>
<sequence>MLTAGTLAAIAVLKISGRVAERRPRTMAARPERGLKQPGAQVKREPWPGHGRELVGGLEESRQRNTRRDRVDRFSGP</sequence>